<dbReference type="InterPro" id="IPR056493">
    <property type="entry name" value="HVO_0513_N"/>
</dbReference>
<dbReference type="InterPro" id="IPR036388">
    <property type="entry name" value="WH-like_DNA-bd_sf"/>
</dbReference>
<dbReference type="Gene3D" id="1.10.10.10">
    <property type="entry name" value="Winged helix-like DNA-binding domain superfamily/Winged helix DNA-binding domain"/>
    <property type="match status" value="1"/>
</dbReference>
<proteinExistence type="predicted"/>
<dbReference type="AlphaFoldDB" id="A0A0D6JNG3"/>
<keyword evidence="1" id="KW-0805">Transcription regulation</keyword>
<accession>A0A0D6JNG3</accession>
<evidence type="ECO:0000256" key="1">
    <source>
        <dbReference type="ARBA" id="ARBA00023015"/>
    </source>
</evidence>
<evidence type="ECO:0000259" key="4">
    <source>
        <dbReference type="Pfam" id="PF24278"/>
    </source>
</evidence>
<dbReference type="InterPro" id="IPR007050">
    <property type="entry name" value="HTH_bacterioopsin"/>
</dbReference>
<dbReference type="RefSeq" id="WP_089777106.1">
    <property type="nucleotide sequence ID" value="NZ_CABLRR010000001.1"/>
</dbReference>
<gene>
    <name evidence="5" type="ORF">BN996_00609</name>
</gene>
<feature type="domain" description="HTH bat-type" evidence="3">
    <location>
        <begin position="162"/>
        <end position="213"/>
    </location>
</feature>
<evidence type="ECO:0000313" key="6">
    <source>
        <dbReference type="Proteomes" id="UP000198902"/>
    </source>
</evidence>
<dbReference type="Pfam" id="PF24278">
    <property type="entry name" value="HVO_0513_N"/>
    <property type="match status" value="1"/>
</dbReference>
<organism evidence="5 6">
    <name type="scientific">Haloferax massiliensis</name>
    <dbReference type="NCBI Taxonomy" id="1476858"/>
    <lineage>
        <taxon>Archaea</taxon>
        <taxon>Methanobacteriati</taxon>
        <taxon>Methanobacteriota</taxon>
        <taxon>Stenosarchaea group</taxon>
        <taxon>Halobacteria</taxon>
        <taxon>Halobacteriales</taxon>
        <taxon>Haloferacaceae</taxon>
        <taxon>Haloferax</taxon>
    </lineage>
</organism>
<dbReference type="OrthoDB" id="194721at2157"/>
<dbReference type="PANTHER" id="PTHR34236:SF1">
    <property type="entry name" value="DIMETHYL SULFOXIDE REDUCTASE TRANSCRIPTIONAL ACTIVATOR"/>
    <property type="match status" value="1"/>
</dbReference>
<reference evidence="6" key="1">
    <citation type="submission" date="2015-03" db="EMBL/GenBank/DDBJ databases">
        <authorList>
            <person name="Urmite Genomes"/>
        </authorList>
    </citation>
    <scope>NUCLEOTIDE SEQUENCE [LARGE SCALE GENOMIC DNA]</scope>
    <source>
        <strain evidence="6">Arc-Hr</strain>
    </source>
</reference>
<dbReference type="EMBL" id="CSTE01000001">
    <property type="protein sequence ID" value="CQR49153.1"/>
    <property type="molecule type" value="Genomic_DNA"/>
</dbReference>
<sequence length="217" mass="23962">MKCLRAHFDAEENPFGSPYDVFAVDGRHPCGELRDLRLRPDGTVVELCVLEDVPPDIEARLADHPDIVDFDADETADGGVVCHVHLVPDDAVRRLLELVDEHDLLLDMPIRLTREGVVVNVLGSHAQLTGAVTSLPDSLTDAFCVDGLSDYEPVRGGVRADLTARQREVLDAAVERGYYDIPRRVSVEELAAELDCSQSTVSEHLRKVESRVMNRLG</sequence>
<dbReference type="PANTHER" id="PTHR34236">
    <property type="entry name" value="DIMETHYL SULFOXIDE REDUCTASE TRANSCRIPTIONAL ACTIVATOR"/>
    <property type="match status" value="1"/>
</dbReference>
<protein>
    <submittedName>
        <fullName evidence="5">HTH DNA binding domain protein</fullName>
    </submittedName>
</protein>
<keyword evidence="2" id="KW-0804">Transcription</keyword>
<dbReference type="Pfam" id="PF04967">
    <property type="entry name" value="HTH_10"/>
    <property type="match status" value="1"/>
</dbReference>
<evidence type="ECO:0000256" key="2">
    <source>
        <dbReference type="ARBA" id="ARBA00023163"/>
    </source>
</evidence>
<keyword evidence="6" id="KW-1185">Reference proteome</keyword>
<name>A0A0D6JNG3_9EURY</name>
<evidence type="ECO:0000259" key="3">
    <source>
        <dbReference type="Pfam" id="PF04967"/>
    </source>
</evidence>
<dbReference type="Proteomes" id="UP000198902">
    <property type="component" value="Unassembled WGS sequence"/>
</dbReference>
<evidence type="ECO:0000313" key="5">
    <source>
        <dbReference type="EMBL" id="CQR49153.1"/>
    </source>
</evidence>
<feature type="domain" description="HVO-0513-like N-terminal" evidence="4">
    <location>
        <begin position="32"/>
        <end position="139"/>
    </location>
</feature>